<dbReference type="Gene3D" id="1.20.120.450">
    <property type="entry name" value="dinb family like domain"/>
    <property type="match status" value="1"/>
</dbReference>
<reference evidence="2 3" key="1">
    <citation type="journal article" date="2016" name="Genome Announc.">
        <title>Complete Genome Sequence of Thiostrepton-Producing Streptomyces laurentii ATCC 31255.</title>
        <authorList>
            <person name="Doi K."/>
            <person name="Fujino Y."/>
            <person name="Nagayoshi Y."/>
            <person name="Ohshima T."/>
            <person name="Ogata S."/>
        </authorList>
    </citation>
    <scope>NUCLEOTIDE SEQUENCE [LARGE SCALE GENOMIC DNA]</scope>
    <source>
        <strain evidence="2 3">ATCC 31255</strain>
    </source>
</reference>
<dbReference type="AlphaFoldDB" id="A0A169PD74"/>
<dbReference type="InterPro" id="IPR024775">
    <property type="entry name" value="DinB-like"/>
</dbReference>
<evidence type="ECO:0000259" key="1">
    <source>
        <dbReference type="Pfam" id="PF12867"/>
    </source>
</evidence>
<dbReference type="SUPFAM" id="SSF109854">
    <property type="entry name" value="DinB/YfiT-like putative metalloenzymes"/>
    <property type="match status" value="1"/>
</dbReference>
<accession>A0A169PD74</accession>
<sequence length="181" mass="18970">MGGAVNGDGGRQPLTAGLFRRVRRDLAAALDEVPDAALDGRPAPGRNSLGWLAWHVARGQDRNVSELMGEPQVWVADGWAARCGRPADPSDTGFGHSPAEAAAFRSPGGALLLTYHGAVHARVERYCATAPAGDLGRTVTSPTLGDTRTVEERLQGLLADSFAHLGQIALLRGALAGTTQW</sequence>
<name>A0A169PD74_STRLU</name>
<dbReference type="Proteomes" id="UP000217676">
    <property type="component" value="Chromosome"/>
</dbReference>
<dbReference type="InterPro" id="IPR034660">
    <property type="entry name" value="DinB/YfiT-like"/>
</dbReference>
<feature type="domain" description="DinB-like" evidence="1">
    <location>
        <begin position="19"/>
        <end position="168"/>
    </location>
</feature>
<evidence type="ECO:0000313" key="2">
    <source>
        <dbReference type="EMBL" id="BAU87368.1"/>
    </source>
</evidence>
<protein>
    <recommendedName>
        <fullName evidence="1">DinB-like domain-containing protein</fullName>
    </recommendedName>
</protein>
<dbReference type="Pfam" id="PF12867">
    <property type="entry name" value="DinB_2"/>
    <property type="match status" value="1"/>
</dbReference>
<gene>
    <name evidence="2" type="ORF">SLA_6501</name>
</gene>
<dbReference type="KEGG" id="slau:SLA_6501"/>
<evidence type="ECO:0000313" key="3">
    <source>
        <dbReference type="Proteomes" id="UP000217676"/>
    </source>
</evidence>
<proteinExistence type="predicted"/>
<organism evidence="2 3">
    <name type="scientific">Streptomyces laurentii</name>
    <dbReference type="NCBI Taxonomy" id="39478"/>
    <lineage>
        <taxon>Bacteria</taxon>
        <taxon>Bacillati</taxon>
        <taxon>Actinomycetota</taxon>
        <taxon>Actinomycetes</taxon>
        <taxon>Kitasatosporales</taxon>
        <taxon>Streptomycetaceae</taxon>
        <taxon>Streptomyces</taxon>
    </lineage>
</organism>
<dbReference type="EMBL" id="AP017424">
    <property type="protein sequence ID" value="BAU87368.1"/>
    <property type="molecule type" value="Genomic_DNA"/>
</dbReference>
<keyword evidence="3" id="KW-1185">Reference proteome</keyword>